<protein>
    <submittedName>
        <fullName evidence="2">Uncharacterized protein</fullName>
    </submittedName>
</protein>
<organism evidence="2 3">
    <name type="scientific">Dorcoceras hygrometricum</name>
    <dbReference type="NCBI Taxonomy" id="472368"/>
    <lineage>
        <taxon>Eukaryota</taxon>
        <taxon>Viridiplantae</taxon>
        <taxon>Streptophyta</taxon>
        <taxon>Embryophyta</taxon>
        <taxon>Tracheophyta</taxon>
        <taxon>Spermatophyta</taxon>
        <taxon>Magnoliopsida</taxon>
        <taxon>eudicotyledons</taxon>
        <taxon>Gunneridae</taxon>
        <taxon>Pentapetalae</taxon>
        <taxon>asterids</taxon>
        <taxon>lamiids</taxon>
        <taxon>Lamiales</taxon>
        <taxon>Gesneriaceae</taxon>
        <taxon>Didymocarpoideae</taxon>
        <taxon>Trichosporeae</taxon>
        <taxon>Loxocarpinae</taxon>
        <taxon>Dorcoceras</taxon>
    </lineage>
</organism>
<gene>
    <name evidence="2" type="ORF">F511_40562</name>
</gene>
<feature type="region of interest" description="Disordered" evidence="1">
    <location>
        <begin position="82"/>
        <end position="104"/>
    </location>
</feature>
<accession>A0A2Z7DCZ3</accession>
<dbReference type="Proteomes" id="UP000250235">
    <property type="component" value="Unassembled WGS sequence"/>
</dbReference>
<feature type="compositionally biased region" description="Low complexity" evidence="1">
    <location>
        <begin position="82"/>
        <end position="91"/>
    </location>
</feature>
<dbReference type="AlphaFoldDB" id="A0A2Z7DCZ3"/>
<feature type="compositionally biased region" description="Polar residues" evidence="1">
    <location>
        <begin position="29"/>
        <end position="42"/>
    </location>
</feature>
<name>A0A2Z7DCZ3_9LAMI</name>
<feature type="region of interest" description="Disordered" evidence="1">
    <location>
        <begin position="29"/>
        <end position="70"/>
    </location>
</feature>
<evidence type="ECO:0000256" key="1">
    <source>
        <dbReference type="SAM" id="MobiDB-lite"/>
    </source>
</evidence>
<reference evidence="2 3" key="1">
    <citation type="journal article" date="2015" name="Proc. Natl. Acad. Sci. U.S.A.">
        <title>The resurrection genome of Boea hygrometrica: A blueprint for survival of dehydration.</title>
        <authorList>
            <person name="Xiao L."/>
            <person name="Yang G."/>
            <person name="Zhang L."/>
            <person name="Yang X."/>
            <person name="Zhao S."/>
            <person name="Ji Z."/>
            <person name="Zhou Q."/>
            <person name="Hu M."/>
            <person name="Wang Y."/>
            <person name="Chen M."/>
            <person name="Xu Y."/>
            <person name="Jin H."/>
            <person name="Xiao X."/>
            <person name="Hu G."/>
            <person name="Bao F."/>
            <person name="Hu Y."/>
            <person name="Wan P."/>
            <person name="Li L."/>
            <person name="Deng X."/>
            <person name="Kuang T."/>
            <person name="Xiang C."/>
            <person name="Zhu J.K."/>
            <person name="Oliver M.J."/>
            <person name="He Y."/>
        </authorList>
    </citation>
    <scope>NUCLEOTIDE SEQUENCE [LARGE SCALE GENOMIC DNA]</scope>
    <source>
        <strain evidence="3">cv. XS01</strain>
    </source>
</reference>
<dbReference type="EMBL" id="KQ987859">
    <property type="protein sequence ID" value="KZV56686.1"/>
    <property type="molecule type" value="Genomic_DNA"/>
</dbReference>
<evidence type="ECO:0000313" key="2">
    <source>
        <dbReference type="EMBL" id="KZV56686.1"/>
    </source>
</evidence>
<proteinExistence type="predicted"/>
<keyword evidence="3" id="KW-1185">Reference proteome</keyword>
<evidence type="ECO:0000313" key="3">
    <source>
        <dbReference type="Proteomes" id="UP000250235"/>
    </source>
</evidence>
<sequence length="169" mass="18758">MAASFYSNSQHVDFESVLTMEDPVKPVQLNRTNHQTNPSLSVVSPMRDVTSHRSSSLLRPPWPEPRRMDHPQVQPVLTRPTRTRTTVAPGRTSRKRRCMGGASTSDVRSILGSALVRPSTVPHAPLLGLPSTTLDHQDSSHSPTSNPLAEEIHETIRNMVQLHESCMDL</sequence>